<dbReference type="GO" id="GO:0003723">
    <property type="term" value="F:RNA binding"/>
    <property type="evidence" value="ECO:0007669"/>
    <property type="project" value="TreeGrafter"/>
</dbReference>
<feature type="region of interest" description="Disordered" evidence="1">
    <location>
        <begin position="382"/>
        <end position="406"/>
    </location>
</feature>
<gene>
    <name evidence="3" type="ORF">RMAR00112_LOCUS6605</name>
</gene>
<feature type="domain" description="G patch" evidence="2">
    <location>
        <begin position="40"/>
        <end position="103"/>
    </location>
</feature>
<dbReference type="PANTHER" id="PTHR13384:SF19">
    <property type="entry name" value="G PATCH DOMAIN-CONTAINING PROTEIN 1"/>
    <property type="match status" value="1"/>
</dbReference>
<name>A0A7S2ZFL3_9RHOD</name>
<evidence type="ECO:0000256" key="1">
    <source>
        <dbReference type="SAM" id="MobiDB-lite"/>
    </source>
</evidence>
<feature type="compositionally biased region" description="Basic and acidic residues" evidence="1">
    <location>
        <begin position="346"/>
        <end position="366"/>
    </location>
</feature>
<accession>A0A7S2ZFL3</accession>
<feature type="compositionally biased region" description="Basic and acidic residues" evidence="1">
    <location>
        <begin position="459"/>
        <end position="472"/>
    </location>
</feature>
<reference evidence="3" key="1">
    <citation type="submission" date="2021-01" db="EMBL/GenBank/DDBJ databases">
        <authorList>
            <person name="Corre E."/>
            <person name="Pelletier E."/>
            <person name="Niang G."/>
            <person name="Scheremetjew M."/>
            <person name="Finn R."/>
            <person name="Kale V."/>
            <person name="Holt S."/>
            <person name="Cochrane G."/>
            <person name="Meng A."/>
            <person name="Brown T."/>
            <person name="Cohen L."/>
        </authorList>
    </citation>
    <scope>NUCLEOTIDE SEQUENCE</scope>
    <source>
        <strain evidence="3">CCMP 769</strain>
    </source>
</reference>
<feature type="region of interest" description="Disordered" evidence="1">
    <location>
        <begin position="208"/>
        <end position="240"/>
    </location>
</feature>
<dbReference type="Pfam" id="PF07713">
    <property type="entry name" value="DUF1604"/>
    <property type="match status" value="1"/>
</dbReference>
<evidence type="ECO:0000313" key="3">
    <source>
        <dbReference type="EMBL" id="CAE0038646.1"/>
    </source>
</evidence>
<dbReference type="PANTHER" id="PTHR13384">
    <property type="entry name" value="G PATCH DOMAIN-CONTAINING PROTEIN 1"/>
    <property type="match status" value="1"/>
</dbReference>
<evidence type="ECO:0000259" key="2">
    <source>
        <dbReference type="Pfam" id="PF07713"/>
    </source>
</evidence>
<feature type="compositionally biased region" description="Polar residues" evidence="1">
    <location>
        <begin position="148"/>
        <end position="157"/>
    </location>
</feature>
<protein>
    <recommendedName>
        <fullName evidence="2">G patch domain-containing protein</fullName>
    </recommendedName>
</protein>
<dbReference type="GO" id="GO:0006397">
    <property type="term" value="P:mRNA processing"/>
    <property type="evidence" value="ECO:0007669"/>
    <property type="project" value="InterPro"/>
</dbReference>
<proteinExistence type="predicted"/>
<dbReference type="GO" id="GO:0005634">
    <property type="term" value="C:nucleus"/>
    <property type="evidence" value="ECO:0007669"/>
    <property type="project" value="TreeGrafter"/>
</dbReference>
<dbReference type="EMBL" id="HBHW01008849">
    <property type="protein sequence ID" value="CAE0038646.1"/>
    <property type="molecule type" value="Transcribed_RNA"/>
</dbReference>
<feature type="region of interest" description="Disordered" evidence="1">
    <location>
        <begin position="144"/>
        <end position="172"/>
    </location>
</feature>
<dbReference type="AlphaFoldDB" id="A0A7S2ZFL3"/>
<dbReference type="InterPro" id="IPR011666">
    <property type="entry name" value="DUF1604"/>
</dbReference>
<organism evidence="3">
    <name type="scientific">Rhodosorus marinus</name>
    <dbReference type="NCBI Taxonomy" id="101924"/>
    <lineage>
        <taxon>Eukaryota</taxon>
        <taxon>Rhodophyta</taxon>
        <taxon>Stylonematophyceae</taxon>
        <taxon>Stylonematales</taxon>
        <taxon>Stylonemataceae</taxon>
        <taxon>Rhodosorus</taxon>
    </lineage>
</organism>
<sequence>MVGYEFVGTAINEDEDELPASMSLMQRIAPSLAEFERARDDVTGSRRLKGAFSGGWDRSVVSEQVENEWKPASFVSSRSNRTQAKASTLEDLIDEEDIRSLGDRIQPHQAGAYNAEVIAARGARGRSIGYDLLSKTGWKVGSKLGEQPISSPSTRTIGPQLPPGRTRAQQASDGGIGRFLEDVARRKADRHGVGSKKGTIATAEGIEQASGPVAQREFDEDEGGVYEPDKPGMEEDDDGPQIVGWTRDLGQNEKDANDEDMQANSLVRGFLVAERLDPYSGGPPQPNSEQGNVDWTRFRHSFEADPFKAELQISGILQNEVIRVQNVEQRRLVLGEKALPRSAQAESRKASDGYLAGDREDAEGQRKELLDSLGGDVHSRFVSVGTEKNAPTAATEASAKERGLPLNDSRREEAFFQPLPLLCKRFNVPHTEVNIAKIITTQQWKTSRFSSAGIEFANKEAERRGQESRQGERVPGLGENEISEPENVLDAPVPKEEKPSSELFQAIFGDDSD</sequence>
<feature type="region of interest" description="Disordered" evidence="1">
    <location>
        <begin position="459"/>
        <end position="513"/>
    </location>
</feature>
<feature type="region of interest" description="Disordered" evidence="1">
    <location>
        <begin position="340"/>
        <end position="366"/>
    </location>
</feature>